<evidence type="ECO:0000313" key="11">
    <source>
        <dbReference type="Proteomes" id="UP000713222"/>
    </source>
</evidence>
<dbReference type="InterPro" id="IPR044145">
    <property type="entry name" value="IF2_II"/>
</dbReference>
<dbReference type="FunFam" id="3.40.50.10050:FF:000001">
    <property type="entry name" value="Translation initiation factor IF-2"/>
    <property type="match status" value="1"/>
</dbReference>
<dbReference type="InterPro" id="IPR023115">
    <property type="entry name" value="TIF_IF2_dom3"/>
</dbReference>
<evidence type="ECO:0000313" key="10">
    <source>
        <dbReference type="EMBL" id="NBN88026.1"/>
    </source>
</evidence>
<dbReference type="SUPFAM" id="SSF50447">
    <property type="entry name" value="Translation proteins"/>
    <property type="match status" value="2"/>
</dbReference>
<dbReference type="NCBIfam" id="TIGR00231">
    <property type="entry name" value="small_GTP"/>
    <property type="match status" value="1"/>
</dbReference>
<evidence type="ECO:0000256" key="5">
    <source>
        <dbReference type="ARBA" id="ARBA00022917"/>
    </source>
</evidence>
<dbReference type="InterPro" id="IPR015760">
    <property type="entry name" value="TIF_IF2"/>
</dbReference>
<dbReference type="Gene3D" id="2.40.30.10">
    <property type="entry name" value="Translation factors"/>
    <property type="match status" value="2"/>
</dbReference>
<evidence type="ECO:0000256" key="3">
    <source>
        <dbReference type="ARBA" id="ARBA00022540"/>
    </source>
</evidence>
<proteinExistence type="inferred from homology"/>
<comment type="caution">
    <text evidence="10">The sequence shown here is derived from an EMBL/GenBank/DDBJ whole genome shotgun (WGS) entry which is preliminary data.</text>
</comment>
<dbReference type="CDD" id="cd01887">
    <property type="entry name" value="IF2_eIF5B"/>
    <property type="match status" value="1"/>
</dbReference>
<dbReference type="AlphaFoldDB" id="A0A964UZT2"/>
<dbReference type="Gene3D" id="3.40.50.10050">
    <property type="entry name" value="Translation initiation factor IF- 2, domain 3"/>
    <property type="match status" value="1"/>
</dbReference>
<dbReference type="Pfam" id="PF11987">
    <property type="entry name" value="IF-2"/>
    <property type="match status" value="1"/>
</dbReference>
<organism evidence="10 11">
    <name type="scientific">Candidatus Fonsibacter lacus</name>
    <dbReference type="NCBI Taxonomy" id="2576439"/>
    <lineage>
        <taxon>Bacteria</taxon>
        <taxon>Pseudomonadati</taxon>
        <taxon>Pseudomonadota</taxon>
        <taxon>Alphaproteobacteria</taxon>
        <taxon>Candidatus Pelagibacterales</taxon>
        <taxon>Candidatus Pelagibacterales incertae sedis</taxon>
        <taxon>Candidatus Fonsibacter</taxon>
    </lineage>
</organism>
<dbReference type="FunFam" id="2.40.30.10:FF:000008">
    <property type="entry name" value="Translation initiation factor IF-2"/>
    <property type="match status" value="1"/>
</dbReference>
<keyword evidence="5 7" id="KW-0648">Protein biosynthesis</keyword>
<dbReference type="PANTHER" id="PTHR43381:SF5">
    <property type="entry name" value="TR-TYPE G DOMAIN-CONTAINING PROTEIN"/>
    <property type="match status" value="1"/>
</dbReference>
<evidence type="ECO:0000256" key="4">
    <source>
        <dbReference type="ARBA" id="ARBA00022741"/>
    </source>
</evidence>
<feature type="binding site" evidence="7">
    <location>
        <begin position="351"/>
        <end position="354"/>
    </location>
    <ligand>
        <name>GTP</name>
        <dbReference type="ChEBI" id="CHEBI:37565"/>
    </ligand>
</feature>
<dbReference type="InterPro" id="IPR006847">
    <property type="entry name" value="IF2_N"/>
</dbReference>
<feature type="binding site" evidence="7">
    <location>
        <begin position="250"/>
        <end position="257"/>
    </location>
    <ligand>
        <name>GTP</name>
        <dbReference type="ChEBI" id="CHEBI:37565"/>
    </ligand>
</feature>
<dbReference type="GO" id="GO:0005525">
    <property type="term" value="F:GTP binding"/>
    <property type="evidence" value="ECO:0007669"/>
    <property type="project" value="UniProtKB-KW"/>
</dbReference>
<dbReference type="NCBIfam" id="TIGR00487">
    <property type="entry name" value="IF-2"/>
    <property type="match status" value="1"/>
</dbReference>
<keyword evidence="4 7" id="KW-0547">Nucleotide-binding</keyword>
<sequence length="739" mass="81275">MDVKDKKKKLTLKNFSGGAAAISSYAKGSGNKSVLVEKKKNRSIDINQSVEKPKISSAPEDIVKAKTLTKEDTAKAQKSAQEWARKKIQEELEIDNSKKLIKKTHGKKREYKLTLSKALTDADEDEKTRSLASFKRAREKEKKLVQENDDSAVEVKKVSREISVPNLITIQELANRMAEKASAIIKFLFEKNVKVTINHTIDRDTAEYIVGSFGHKVVKDNQIDDELSKLKKSKEEEDTFSRPPVVTVMGHVDHGKTSLLDALRETNVVATEHGGITQHIGAYQVFTDNNKWMTFIDTPGHAAFTEMRARGSKITDIVVLVVAANDGIKPQTIEAIQHAKAAKVPIIVAINKCDIHGVDKQKVRNQLLEHELVVEELGGDVQCVEISALKKTNLDKLKEAIILQAEILNHKTNPNVPAQGIVIESKLDKGKGPVSTILITRGTLKRGDFFVSGLQWGKIRAMNNFRGELVNEATPSMPVEIIGLTGVSEAGDDFLVLDSESKAKEINEHRIDQGKSKKTSALLKKNDVFGDVNKQKELSIIIKSDVHGSAEALSNAILKIQHDEVKPVIVLSSVGAITETDVSLAKASNAVLIGFNIKPNKEAKDLATKLGVNVLYFNIIYEAIEHITKALSGLLAPEINEQILGQCEILQVFKSSKAGKVAGIKVTEGSIVNNSDVRIVRDGSVVYTGKIVSLYREKNEVKEIKAGLEGGVAFKDFLDFKEKDIIEVFSVVQSARTIN</sequence>
<dbReference type="GO" id="GO:0005737">
    <property type="term" value="C:cytoplasm"/>
    <property type="evidence" value="ECO:0007669"/>
    <property type="project" value="UniProtKB-SubCell"/>
</dbReference>
<dbReference type="CDD" id="cd03702">
    <property type="entry name" value="IF2_mtIF2_II"/>
    <property type="match status" value="1"/>
</dbReference>
<dbReference type="PROSITE" id="PS51722">
    <property type="entry name" value="G_TR_2"/>
    <property type="match status" value="1"/>
</dbReference>
<comment type="function">
    <text evidence="7 8">One of the essential components for the initiation of protein synthesis. Protects formylmethionyl-tRNA from spontaneous hydrolysis and promotes its binding to the 30S ribosomal subunits. Also involved in the hydrolysis of GTP during the formation of the 70S ribosomal complex.</text>
</comment>
<gene>
    <name evidence="7" type="primary">infB</name>
    <name evidence="10" type="ORF">EBV32_02920</name>
</gene>
<comment type="similarity">
    <text evidence="1 7 8">Belongs to the TRAFAC class translation factor GTPase superfamily. Classic translation factor GTPase family. IF-2 subfamily.</text>
</comment>
<dbReference type="SUPFAM" id="SSF52540">
    <property type="entry name" value="P-loop containing nucleoside triphosphate hydrolases"/>
    <property type="match status" value="1"/>
</dbReference>
<dbReference type="Gene3D" id="3.40.50.300">
    <property type="entry name" value="P-loop containing nucleotide triphosphate hydrolases"/>
    <property type="match status" value="1"/>
</dbReference>
<dbReference type="Pfam" id="PF04760">
    <property type="entry name" value="IF2_N"/>
    <property type="match status" value="1"/>
</dbReference>
<dbReference type="InterPro" id="IPR027417">
    <property type="entry name" value="P-loop_NTPase"/>
</dbReference>
<evidence type="ECO:0000256" key="7">
    <source>
        <dbReference type="HAMAP-Rule" id="MF_00100"/>
    </source>
</evidence>
<dbReference type="EMBL" id="RGET01000037">
    <property type="protein sequence ID" value="NBN88026.1"/>
    <property type="molecule type" value="Genomic_DNA"/>
</dbReference>
<keyword evidence="6 7" id="KW-0342">GTP-binding</keyword>
<dbReference type="InterPro" id="IPR005225">
    <property type="entry name" value="Small_GTP-bd"/>
</dbReference>
<dbReference type="FunFam" id="3.40.50.300:FF:000019">
    <property type="entry name" value="Translation initiation factor IF-2"/>
    <property type="match status" value="1"/>
</dbReference>
<dbReference type="InterPro" id="IPR053905">
    <property type="entry name" value="EF-G-like_DII"/>
</dbReference>
<evidence type="ECO:0000259" key="9">
    <source>
        <dbReference type="PROSITE" id="PS51722"/>
    </source>
</evidence>
<dbReference type="InterPro" id="IPR000178">
    <property type="entry name" value="TF_IF2_bacterial-like"/>
</dbReference>
<protein>
    <recommendedName>
        <fullName evidence="2 7">Translation initiation factor IF-2</fullName>
    </recommendedName>
</protein>
<reference evidence="10" key="1">
    <citation type="submission" date="2018-10" db="EMBL/GenBank/DDBJ databases">
        <title>Iterative Subtractive Binning of Freshwater Chronoseries Metagenomes Recovers Nearly Complete Genomes from over Four Hundred Novel Species.</title>
        <authorList>
            <person name="Rodriguez-R L.M."/>
            <person name="Tsementzi D."/>
            <person name="Luo C."/>
            <person name="Konstantinidis K.T."/>
        </authorList>
    </citation>
    <scope>NUCLEOTIDE SEQUENCE</scope>
    <source>
        <strain evidence="10">WB7_6_001</strain>
    </source>
</reference>
<dbReference type="CDD" id="cd03692">
    <property type="entry name" value="mtIF2_IVc"/>
    <property type="match status" value="1"/>
</dbReference>
<feature type="binding site" evidence="7">
    <location>
        <begin position="297"/>
        <end position="301"/>
    </location>
    <ligand>
        <name>GTP</name>
        <dbReference type="ChEBI" id="CHEBI:37565"/>
    </ligand>
</feature>
<name>A0A964UZT2_9PROT</name>
<comment type="subcellular location">
    <subcellularLocation>
        <location evidence="7">Cytoplasm</location>
    </subcellularLocation>
</comment>
<dbReference type="PANTHER" id="PTHR43381">
    <property type="entry name" value="TRANSLATION INITIATION FACTOR IF-2-RELATED"/>
    <property type="match status" value="1"/>
</dbReference>
<evidence type="ECO:0000256" key="6">
    <source>
        <dbReference type="ARBA" id="ARBA00023134"/>
    </source>
</evidence>
<dbReference type="HAMAP" id="MF_00100_B">
    <property type="entry name" value="IF_2_B"/>
    <property type="match status" value="1"/>
</dbReference>
<dbReference type="GO" id="GO:0003924">
    <property type="term" value="F:GTPase activity"/>
    <property type="evidence" value="ECO:0007669"/>
    <property type="project" value="UniProtKB-UniRule"/>
</dbReference>
<dbReference type="InterPro" id="IPR036925">
    <property type="entry name" value="TIF_IF2_dom3_sf"/>
</dbReference>
<dbReference type="FunFam" id="2.40.30.10:FF:000007">
    <property type="entry name" value="Translation initiation factor IF-2"/>
    <property type="match status" value="1"/>
</dbReference>
<dbReference type="InterPro" id="IPR009000">
    <property type="entry name" value="Transl_B-barrel_sf"/>
</dbReference>
<dbReference type="GO" id="GO:0003743">
    <property type="term" value="F:translation initiation factor activity"/>
    <property type="evidence" value="ECO:0007669"/>
    <property type="project" value="UniProtKB-UniRule"/>
</dbReference>
<dbReference type="InterPro" id="IPR000795">
    <property type="entry name" value="T_Tr_GTP-bd_dom"/>
</dbReference>
<keyword evidence="7" id="KW-0963">Cytoplasm</keyword>
<feature type="domain" description="Tr-type G" evidence="9">
    <location>
        <begin position="241"/>
        <end position="409"/>
    </location>
</feature>
<dbReference type="Pfam" id="PF00009">
    <property type="entry name" value="GTP_EFTU"/>
    <property type="match status" value="1"/>
</dbReference>
<evidence type="ECO:0000256" key="2">
    <source>
        <dbReference type="ARBA" id="ARBA00020675"/>
    </source>
</evidence>
<dbReference type="SUPFAM" id="SSF52156">
    <property type="entry name" value="Initiation factor IF2/eIF5b, domain 3"/>
    <property type="match status" value="1"/>
</dbReference>
<evidence type="ECO:0000256" key="8">
    <source>
        <dbReference type="RuleBase" id="RU000644"/>
    </source>
</evidence>
<dbReference type="Proteomes" id="UP000713222">
    <property type="component" value="Unassembled WGS sequence"/>
</dbReference>
<accession>A0A964UZT2</accession>
<dbReference type="Pfam" id="PF22042">
    <property type="entry name" value="EF-G_D2"/>
    <property type="match status" value="1"/>
</dbReference>
<comment type="caution">
    <text evidence="7">Lacks conserved residue(s) required for the propagation of feature annotation.</text>
</comment>
<evidence type="ECO:0000256" key="1">
    <source>
        <dbReference type="ARBA" id="ARBA00007733"/>
    </source>
</evidence>
<keyword evidence="3 7" id="KW-0396">Initiation factor</keyword>